<evidence type="ECO:0000313" key="5">
    <source>
        <dbReference type="WBParaSite" id="Pan_g15587.t1"/>
    </source>
</evidence>
<dbReference type="PANTHER" id="PTHR31005">
    <property type="entry name" value="DUF4139 DOMAIN-CONTAINING PROTEIN"/>
    <property type="match status" value="1"/>
</dbReference>
<feature type="coiled-coil region" evidence="1">
    <location>
        <begin position="167"/>
        <end position="194"/>
    </location>
</feature>
<name>A0A7E4V1X4_PANRE</name>
<reference evidence="5" key="2">
    <citation type="submission" date="2020-10" db="UniProtKB">
        <authorList>
            <consortium name="WormBaseParasite"/>
        </authorList>
    </citation>
    <scope>IDENTIFICATION</scope>
</reference>
<dbReference type="WBParaSite" id="Pan_g15587.t1">
    <property type="protein sequence ID" value="Pan_g15587.t1"/>
    <property type="gene ID" value="Pan_g15587"/>
</dbReference>
<reference evidence="4" key="1">
    <citation type="journal article" date="2013" name="Genetics">
        <title>The draft genome and transcriptome of Panagrellus redivivus are shaped by the harsh demands of a free-living lifestyle.</title>
        <authorList>
            <person name="Srinivasan J."/>
            <person name="Dillman A.R."/>
            <person name="Macchietto M.G."/>
            <person name="Heikkinen L."/>
            <person name="Lakso M."/>
            <person name="Fracchia K.M."/>
            <person name="Antoshechkin I."/>
            <person name="Mortazavi A."/>
            <person name="Wong G."/>
            <person name="Sternberg P.W."/>
        </authorList>
    </citation>
    <scope>NUCLEOTIDE SEQUENCE [LARGE SCALE GENOMIC DNA]</scope>
    <source>
        <strain evidence="4">MT8872</strain>
    </source>
</reference>
<sequence length="560" mass="62749">MSTTSTLVPLNGRDLPIKSVTVYTDRAEVIRNFTVPIKGGFTEVRIENLAGSINSDSVRVDGTGKASVHEVRFETKPVKPEDLDTPRVRELVAELKRIQKVVDEARNLQNLYEGQIEALKKTSLTLGQNLVGAKDGNLVAFNDDSISSLNSFFNYQQQQTLDLKAKISTQTELADEKAREVDRLQQEINNLRSNFYENNIVTVQLENTDPEETTVDLELSYHVFNARWSASYDIRVKSVGENHTLKLVYYGNIQQQTGEDWTDVDIVLSTATPSLGNDLPTLGTTSVQFQAPPPPPQPEMVQYRAAAFGAPMMYDSAPQAIRSKRMVVQQENTLSTTFVIPVKKTIPSDHTEHKVTITTEELEALLSYHVVPKKNTDVFLTANVINNSNYPLIPGSAVVYVNNSMVAAINMKATFPGEKFQCSLGVDKSIKVTYKPTHKYQTQSGMMSKINSAGNEQRIVVKNTKLAESILITVHEPIPKATDEKIKVRLYSPEVKEPAANVEDKTNLKVPQVGAFLDDLHNLNWTHLLAANEEFEFIVKWTVEYPPNKTLEYVENDERF</sequence>
<accession>A0A7E4V1X4</accession>
<dbReference type="Pfam" id="PF13598">
    <property type="entry name" value="DUF4139"/>
    <property type="match status" value="1"/>
</dbReference>
<evidence type="ECO:0000313" key="4">
    <source>
        <dbReference type="Proteomes" id="UP000492821"/>
    </source>
</evidence>
<evidence type="ECO:0000256" key="1">
    <source>
        <dbReference type="SAM" id="Coils"/>
    </source>
</evidence>
<dbReference type="InterPro" id="IPR025554">
    <property type="entry name" value="DUF4140"/>
</dbReference>
<dbReference type="PANTHER" id="PTHR31005:SF8">
    <property type="entry name" value="DUF4139 DOMAIN-CONTAINING PROTEIN"/>
    <property type="match status" value="1"/>
</dbReference>
<proteinExistence type="predicted"/>
<feature type="coiled-coil region" evidence="1">
    <location>
        <begin position="88"/>
        <end position="122"/>
    </location>
</feature>
<feature type="domain" description="DUF4139" evidence="2">
    <location>
        <begin position="217"/>
        <end position="546"/>
    </location>
</feature>
<dbReference type="InterPro" id="IPR037291">
    <property type="entry name" value="DUF4139"/>
</dbReference>
<dbReference type="InterPro" id="IPR011935">
    <property type="entry name" value="CHP02231"/>
</dbReference>
<dbReference type="Pfam" id="PF13600">
    <property type="entry name" value="DUF4140"/>
    <property type="match status" value="1"/>
</dbReference>
<evidence type="ECO:0000259" key="2">
    <source>
        <dbReference type="Pfam" id="PF13598"/>
    </source>
</evidence>
<keyword evidence="4" id="KW-1185">Reference proteome</keyword>
<evidence type="ECO:0000259" key="3">
    <source>
        <dbReference type="Pfam" id="PF13600"/>
    </source>
</evidence>
<feature type="domain" description="DUF4140" evidence="3">
    <location>
        <begin position="20"/>
        <end position="119"/>
    </location>
</feature>
<dbReference type="Proteomes" id="UP000492821">
    <property type="component" value="Unassembled WGS sequence"/>
</dbReference>
<keyword evidence="1" id="KW-0175">Coiled coil</keyword>
<organism evidence="4 5">
    <name type="scientific">Panagrellus redivivus</name>
    <name type="common">Microworm</name>
    <dbReference type="NCBI Taxonomy" id="6233"/>
    <lineage>
        <taxon>Eukaryota</taxon>
        <taxon>Metazoa</taxon>
        <taxon>Ecdysozoa</taxon>
        <taxon>Nematoda</taxon>
        <taxon>Chromadorea</taxon>
        <taxon>Rhabditida</taxon>
        <taxon>Tylenchina</taxon>
        <taxon>Panagrolaimomorpha</taxon>
        <taxon>Panagrolaimoidea</taxon>
        <taxon>Panagrolaimidae</taxon>
        <taxon>Panagrellus</taxon>
    </lineage>
</organism>
<dbReference type="AlphaFoldDB" id="A0A7E4V1X4"/>
<dbReference type="NCBIfam" id="TIGR02231">
    <property type="entry name" value="mucoidy inhibitor MuiA family protein"/>
    <property type="match status" value="1"/>
</dbReference>
<protein>
    <submittedName>
        <fullName evidence="5">Mucoidy inhibitor MuiA family protein</fullName>
    </submittedName>
</protein>